<dbReference type="GO" id="GO:0016787">
    <property type="term" value="F:hydrolase activity"/>
    <property type="evidence" value="ECO:0007669"/>
    <property type="project" value="UniProtKB-KW"/>
</dbReference>
<dbReference type="PANTHER" id="PTHR30408">
    <property type="entry name" value="TYPE-1 RESTRICTION ENZYME ECOKI SPECIFICITY PROTEIN"/>
    <property type="match status" value="1"/>
</dbReference>
<comment type="caution">
    <text evidence="5">The sequence shown here is derived from an EMBL/GenBank/DDBJ whole genome shotgun (WGS) entry which is preliminary data.</text>
</comment>
<evidence type="ECO:0000259" key="4">
    <source>
        <dbReference type="Pfam" id="PF01420"/>
    </source>
</evidence>
<feature type="domain" description="Type I restriction modification DNA specificity" evidence="4">
    <location>
        <begin position="1"/>
        <end position="175"/>
    </location>
</feature>
<keyword evidence="5" id="KW-0255">Endonuclease</keyword>
<accession>A0ABU5ZR15</accession>
<protein>
    <submittedName>
        <fullName evidence="5">Restriction endonuclease subunit S</fullName>
        <ecNumber evidence="5">3.1.21.-</ecNumber>
    </submittedName>
</protein>
<dbReference type="PANTHER" id="PTHR30408:SF12">
    <property type="entry name" value="TYPE I RESTRICTION ENZYME MJAVIII SPECIFICITY SUBUNIT"/>
    <property type="match status" value="1"/>
</dbReference>
<dbReference type="GO" id="GO:0004519">
    <property type="term" value="F:endonuclease activity"/>
    <property type="evidence" value="ECO:0007669"/>
    <property type="project" value="UniProtKB-KW"/>
</dbReference>
<evidence type="ECO:0000256" key="3">
    <source>
        <dbReference type="ARBA" id="ARBA00023125"/>
    </source>
</evidence>
<dbReference type="InterPro" id="IPR052021">
    <property type="entry name" value="Type-I_RS_S_subunit"/>
</dbReference>
<dbReference type="EMBL" id="JAYJLD010000062">
    <property type="protein sequence ID" value="MEB3103965.1"/>
    <property type="molecule type" value="Genomic_DNA"/>
</dbReference>
<dbReference type="CDD" id="cd17260">
    <property type="entry name" value="RMtype1_S_EcoEI-TRD1-CR1_like"/>
    <property type="match status" value="1"/>
</dbReference>
<dbReference type="InterPro" id="IPR044946">
    <property type="entry name" value="Restrct_endonuc_typeI_TRD_sf"/>
</dbReference>
<dbReference type="InterPro" id="IPR000055">
    <property type="entry name" value="Restrct_endonuc_typeI_TRD"/>
</dbReference>
<keyword evidence="3" id="KW-0238">DNA-binding</keyword>
<dbReference type="RefSeq" id="WP_371756089.1">
    <property type="nucleotide sequence ID" value="NZ_JAYJLD010000062.1"/>
</dbReference>
<reference evidence="5" key="1">
    <citation type="submission" date="2023-12" db="EMBL/GenBank/DDBJ databases">
        <title>Fervidustalea candida gen. nov., sp. nov., a novel member of the family Paenibacillaceae isolated from a geothermal area.</title>
        <authorList>
            <person name="Li W.-J."/>
            <person name="Jiao J.-Y."/>
            <person name="Chen Y."/>
        </authorList>
    </citation>
    <scope>NUCLEOTIDE SEQUENCE</scope>
    <source>
        <strain evidence="5">SYSU GA230002</strain>
    </source>
</reference>
<dbReference type="Pfam" id="PF01420">
    <property type="entry name" value="Methylase_S"/>
    <property type="match status" value="2"/>
</dbReference>
<evidence type="ECO:0000313" key="5">
    <source>
        <dbReference type="EMBL" id="MEB3103965.1"/>
    </source>
</evidence>
<organism evidence="5 6">
    <name type="scientific">Ferviditalea candida</name>
    <dbReference type="NCBI Taxonomy" id="3108399"/>
    <lineage>
        <taxon>Bacteria</taxon>
        <taxon>Bacillati</taxon>
        <taxon>Bacillota</taxon>
        <taxon>Bacilli</taxon>
        <taxon>Bacillales</taxon>
        <taxon>Paenibacillaceae</taxon>
        <taxon>Ferviditalea</taxon>
    </lineage>
</organism>
<keyword evidence="5" id="KW-0540">Nuclease</keyword>
<keyword evidence="5" id="KW-0378">Hydrolase</keyword>
<dbReference type="Proteomes" id="UP001310386">
    <property type="component" value="Unassembled WGS sequence"/>
</dbReference>
<name>A0ABU5ZR15_9BACL</name>
<comment type="similarity">
    <text evidence="1">Belongs to the type-I restriction system S methylase family.</text>
</comment>
<feature type="domain" description="Type I restriction modification DNA specificity" evidence="4">
    <location>
        <begin position="245"/>
        <end position="373"/>
    </location>
</feature>
<evidence type="ECO:0000256" key="1">
    <source>
        <dbReference type="ARBA" id="ARBA00010923"/>
    </source>
</evidence>
<sequence length="388" mass="43578">MSKWEKVRLGDICTLKSGKSLNEEILIDHGEIPYIKVSDLSIRNNTFRITCSTRYVNRKDVENQLFPKGTTVFPKRGGAIATNKKRITSCEVCADLNIMGVIPGEKILPEYLYAYFQKIDLGMLGNGSSVPQINNGDIAPLQIPLPPLDIQILIAKAVATTAEVLAMRKQQLAELDNLIKSIFYDMFGDPFANEKGWLQKQLSSYCLINPRKAEINVLSDDLQISFVPMQSVSESGEIDTSDIREYKDVKSGFTYFYENDVLFAKITPCMENGKGAIARNLKNNIGFGSTEFHVLRPIEGISNSEWLYRLTSLPTFRRNAEKNMSGSAGQKRVPTSFFEKCIVPLPPIELQNQFADIVAKIEEQKALVKKAIDETQLLFDSLMSEYFG</sequence>
<proteinExistence type="inferred from homology"/>
<evidence type="ECO:0000256" key="2">
    <source>
        <dbReference type="ARBA" id="ARBA00022747"/>
    </source>
</evidence>
<gene>
    <name evidence="5" type="ORF">VF724_20335</name>
</gene>
<dbReference type="SUPFAM" id="SSF116734">
    <property type="entry name" value="DNA methylase specificity domain"/>
    <property type="match status" value="2"/>
</dbReference>
<dbReference type="Gene3D" id="3.90.220.20">
    <property type="entry name" value="DNA methylase specificity domains"/>
    <property type="match status" value="2"/>
</dbReference>
<evidence type="ECO:0000313" key="6">
    <source>
        <dbReference type="Proteomes" id="UP001310386"/>
    </source>
</evidence>
<keyword evidence="6" id="KW-1185">Reference proteome</keyword>
<keyword evidence="2" id="KW-0680">Restriction system</keyword>
<dbReference type="EC" id="3.1.21.-" evidence="5"/>